<name>A0ABR3ZWX9_9LECA</name>
<accession>A0ABR3ZWX9</accession>
<sequence length="177" mass="19592">MINDPSSQKRLPVNKFTGKDTSGPRWIKGFEHELEDFKQEGIVPAELYLKYLDLLLTEGAAGWLETNADALNLIYTPHPTQDTVEQVTSLLKERFPSKVVEAAPISFDAELSELGEFSVSDGAISTLLVYGGLGRRRIEAALASSIFNRGYSKFSNTISSNEALVRDKFTFLSQRGS</sequence>
<gene>
    <name evidence="1" type="ORF">N7G274_009317</name>
</gene>
<protein>
    <submittedName>
        <fullName evidence="1">Uncharacterized protein</fullName>
    </submittedName>
</protein>
<dbReference type="EMBL" id="JBEFKJ010000036">
    <property type="protein sequence ID" value="KAL2037843.1"/>
    <property type="molecule type" value="Genomic_DNA"/>
</dbReference>
<reference evidence="1 2" key="1">
    <citation type="submission" date="2024-09" db="EMBL/GenBank/DDBJ databases">
        <title>Rethinking Asexuality: The Enigmatic Case of Functional Sexual Genes in Lepraria (Stereocaulaceae).</title>
        <authorList>
            <person name="Doellman M."/>
            <person name="Sun Y."/>
            <person name="Barcenas-Pena A."/>
            <person name="Lumbsch H.T."/>
            <person name="Grewe F."/>
        </authorList>
    </citation>
    <scope>NUCLEOTIDE SEQUENCE [LARGE SCALE GENOMIC DNA]</scope>
    <source>
        <strain evidence="1 2">Mercado 3170</strain>
    </source>
</reference>
<evidence type="ECO:0000313" key="1">
    <source>
        <dbReference type="EMBL" id="KAL2037843.1"/>
    </source>
</evidence>
<evidence type="ECO:0000313" key="2">
    <source>
        <dbReference type="Proteomes" id="UP001590950"/>
    </source>
</evidence>
<proteinExistence type="predicted"/>
<organism evidence="1 2">
    <name type="scientific">Stereocaulon virgatum</name>
    <dbReference type="NCBI Taxonomy" id="373712"/>
    <lineage>
        <taxon>Eukaryota</taxon>
        <taxon>Fungi</taxon>
        <taxon>Dikarya</taxon>
        <taxon>Ascomycota</taxon>
        <taxon>Pezizomycotina</taxon>
        <taxon>Lecanoromycetes</taxon>
        <taxon>OSLEUM clade</taxon>
        <taxon>Lecanoromycetidae</taxon>
        <taxon>Lecanorales</taxon>
        <taxon>Lecanorineae</taxon>
        <taxon>Stereocaulaceae</taxon>
        <taxon>Stereocaulon</taxon>
    </lineage>
</organism>
<comment type="caution">
    <text evidence="1">The sequence shown here is derived from an EMBL/GenBank/DDBJ whole genome shotgun (WGS) entry which is preliminary data.</text>
</comment>
<keyword evidence="2" id="KW-1185">Reference proteome</keyword>
<dbReference type="Proteomes" id="UP001590950">
    <property type="component" value="Unassembled WGS sequence"/>
</dbReference>